<proteinExistence type="predicted"/>
<feature type="transmembrane region" description="Helical" evidence="1">
    <location>
        <begin position="31"/>
        <end position="49"/>
    </location>
</feature>
<keyword evidence="1" id="KW-1133">Transmembrane helix</keyword>
<comment type="caution">
    <text evidence="2">The sequence shown here is derived from an EMBL/GenBank/DDBJ whole genome shotgun (WGS) entry which is preliminary data.</text>
</comment>
<feature type="transmembrane region" description="Helical" evidence="1">
    <location>
        <begin position="7"/>
        <end position="25"/>
    </location>
</feature>
<organism evidence="2 3">
    <name type="scientific">Bacillus carboniphilus</name>
    <dbReference type="NCBI Taxonomy" id="86663"/>
    <lineage>
        <taxon>Bacteria</taxon>
        <taxon>Bacillati</taxon>
        <taxon>Bacillota</taxon>
        <taxon>Bacilli</taxon>
        <taxon>Bacillales</taxon>
        <taxon>Bacillaceae</taxon>
        <taxon>Bacillus</taxon>
    </lineage>
</organism>
<sequence>MISKRHKLFNLFIILGPWSTLLFIGRRSFKRYSFAGIFIVIFEIFNHLYGHKKKWWKFYDLRKSFVRDELPFSVGPYMPLSMWLLKFSYGNFKKFLLLNVIADGVFAFVGMDIFKKMKIIRLNRLNRLQFFLYIHYKAYLLYGAQYLYERITRRQGEGKLLLEET</sequence>
<dbReference type="EMBL" id="BAAADJ010000019">
    <property type="protein sequence ID" value="GAA0328115.1"/>
    <property type="molecule type" value="Genomic_DNA"/>
</dbReference>
<reference evidence="3" key="1">
    <citation type="journal article" date="2019" name="Int. J. Syst. Evol. Microbiol.">
        <title>The Global Catalogue of Microorganisms (GCM) 10K type strain sequencing project: providing services to taxonomists for standard genome sequencing and annotation.</title>
        <authorList>
            <consortium name="The Broad Institute Genomics Platform"/>
            <consortium name="The Broad Institute Genome Sequencing Center for Infectious Disease"/>
            <person name="Wu L."/>
            <person name="Ma J."/>
        </authorList>
    </citation>
    <scope>NUCLEOTIDE SEQUENCE [LARGE SCALE GENOMIC DNA]</scope>
    <source>
        <strain evidence="3">JCM 9731</strain>
    </source>
</reference>
<protein>
    <recommendedName>
        <fullName evidence="4">Permease</fullName>
    </recommendedName>
</protein>
<evidence type="ECO:0000313" key="3">
    <source>
        <dbReference type="Proteomes" id="UP001500782"/>
    </source>
</evidence>
<feature type="transmembrane region" description="Helical" evidence="1">
    <location>
        <begin position="95"/>
        <end position="114"/>
    </location>
</feature>
<evidence type="ECO:0000256" key="1">
    <source>
        <dbReference type="SAM" id="Phobius"/>
    </source>
</evidence>
<dbReference type="Proteomes" id="UP001500782">
    <property type="component" value="Unassembled WGS sequence"/>
</dbReference>
<dbReference type="RefSeq" id="WP_343798389.1">
    <property type="nucleotide sequence ID" value="NZ_BAAADJ010000019.1"/>
</dbReference>
<name>A0ABP3FWD2_9BACI</name>
<evidence type="ECO:0000313" key="2">
    <source>
        <dbReference type="EMBL" id="GAA0328115.1"/>
    </source>
</evidence>
<keyword evidence="1" id="KW-0812">Transmembrane</keyword>
<keyword evidence="3" id="KW-1185">Reference proteome</keyword>
<evidence type="ECO:0008006" key="4">
    <source>
        <dbReference type="Google" id="ProtNLM"/>
    </source>
</evidence>
<gene>
    <name evidence="2" type="ORF">GCM10008967_18240</name>
</gene>
<accession>A0ABP3FWD2</accession>
<keyword evidence="1" id="KW-0472">Membrane</keyword>